<protein>
    <submittedName>
        <fullName evidence="1">Uncharacterized protein</fullName>
    </submittedName>
</protein>
<dbReference type="AlphaFoldDB" id="A0A1J3GRJ3"/>
<dbReference type="EMBL" id="GEVL01018582">
    <property type="protein sequence ID" value="JAU58759.1"/>
    <property type="molecule type" value="Transcribed_RNA"/>
</dbReference>
<organism evidence="1">
    <name type="scientific">Noccaea caerulescens</name>
    <name type="common">Alpine penny-cress</name>
    <name type="synonym">Thlaspi caerulescens</name>
    <dbReference type="NCBI Taxonomy" id="107243"/>
    <lineage>
        <taxon>Eukaryota</taxon>
        <taxon>Viridiplantae</taxon>
        <taxon>Streptophyta</taxon>
        <taxon>Embryophyta</taxon>
        <taxon>Tracheophyta</taxon>
        <taxon>Spermatophyta</taxon>
        <taxon>Magnoliopsida</taxon>
        <taxon>eudicotyledons</taxon>
        <taxon>Gunneridae</taxon>
        <taxon>Pentapetalae</taxon>
        <taxon>rosids</taxon>
        <taxon>malvids</taxon>
        <taxon>Brassicales</taxon>
        <taxon>Brassicaceae</taxon>
        <taxon>Coluteocarpeae</taxon>
        <taxon>Noccaea</taxon>
    </lineage>
</organism>
<dbReference type="Gene3D" id="3.90.70.10">
    <property type="entry name" value="Cysteine proteinases"/>
    <property type="match status" value="1"/>
</dbReference>
<reference evidence="1" key="1">
    <citation type="submission" date="2016-07" db="EMBL/GenBank/DDBJ databases">
        <title>De novo transcriptome assembly of four accessions of the metal hyperaccumulator plant Noccaea caerulescens.</title>
        <authorList>
            <person name="Blande D."/>
            <person name="Halimaa P."/>
            <person name="Tervahauta A.I."/>
            <person name="Aarts M.G."/>
            <person name="Karenlampi S.O."/>
        </authorList>
    </citation>
    <scope>NUCLEOTIDE SEQUENCE</scope>
</reference>
<dbReference type="InterPro" id="IPR038765">
    <property type="entry name" value="Papain-like_cys_pep_sf"/>
</dbReference>
<sequence length="140" mass="16240">MDAAPSILRHYNYRMVNHTRPSLKFPTDVDLFDNFIERLAAIVPLAACFPYPPSYVHFNSKLGDRKVFRPTPADIVALKIETLEVHCVVITGRGVVCIDGEYVEYWQIQETRGKRFAENGFTRFERGKGLIRQVYEFVRQ</sequence>
<gene>
    <name evidence="1" type="ORF">LE_TR14763_c0_g1_i1_g.46691</name>
</gene>
<evidence type="ECO:0000313" key="1">
    <source>
        <dbReference type="EMBL" id="JAU58759.1"/>
    </source>
</evidence>
<accession>A0A1J3GRJ3</accession>
<dbReference type="SUPFAM" id="SSF54001">
    <property type="entry name" value="Cysteine proteinases"/>
    <property type="match status" value="1"/>
</dbReference>
<proteinExistence type="predicted"/>
<name>A0A1J3GRJ3_NOCCA</name>